<dbReference type="EMBL" id="BARU01016182">
    <property type="protein sequence ID" value="GAH59190.1"/>
    <property type="molecule type" value="Genomic_DNA"/>
</dbReference>
<accession>X1HQ58</accession>
<reference evidence="1" key="1">
    <citation type="journal article" date="2014" name="Front. Microbiol.">
        <title>High frequency of phylogenetically diverse reductive dehalogenase-homologous genes in deep subseafloor sedimentary metagenomes.</title>
        <authorList>
            <person name="Kawai M."/>
            <person name="Futagami T."/>
            <person name="Toyoda A."/>
            <person name="Takaki Y."/>
            <person name="Nishi S."/>
            <person name="Hori S."/>
            <person name="Arai W."/>
            <person name="Tsubouchi T."/>
            <person name="Morono Y."/>
            <person name="Uchiyama I."/>
            <person name="Ito T."/>
            <person name="Fujiyama A."/>
            <person name="Inagaki F."/>
            <person name="Takami H."/>
        </authorList>
    </citation>
    <scope>NUCLEOTIDE SEQUENCE</scope>
    <source>
        <strain evidence="1">Expedition CK06-06</strain>
    </source>
</reference>
<protein>
    <submittedName>
        <fullName evidence="1">Uncharacterized protein</fullName>
    </submittedName>
</protein>
<feature type="non-terminal residue" evidence="1">
    <location>
        <position position="44"/>
    </location>
</feature>
<organism evidence="1">
    <name type="scientific">marine sediment metagenome</name>
    <dbReference type="NCBI Taxonomy" id="412755"/>
    <lineage>
        <taxon>unclassified sequences</taxon>
        <taxon>metagenomes</taxon>
        <taxon>ecological metagenomes</taxon>
    </lineage>
</organism>
<name>X1HQ58_9ZZZZ</name>
<proteinExistence type="predicted"/>
<comment type="caution">
    <text evidence="1">The sequence shown here is derived from an EMBL/GenBank/DDBJ whole genome shotgun (WGS) entry which is preliminary data.</text>
</comment>
<gene>
    <name evidence="1" type="ORF">S03H2_27199</name>
</gene>
<dbReference type="AlphaFoldDB" id="X1HQ58"/>
<sequence>ERTSICREMLYEYMSTGETKHLAVSYAFVPPDLVLVHTEDITER</sequence>
<evidence type="ECO:0000313" key="1">
    <source>
        <dbReference type="EMBL" id="GAH59190.1"/>
    </source>
</evidence>
<feature type="non-terminal residue" evidence="1">
    <location>
        <position position="1"/>
    </location>
</feature>